<keyword evidence="7" id="KW-1185">Reference proteome</keyword>
<feature type="binding site" evidence="3">
    <location>
        <position position="56"/>
    </location>
    <ligand>
        <name>NADPH</name>
        <dbReference type="ChEBI" id="CHEBI:57783"/>
    </ligand>
</feature>
<dbReference type="Pfam" id="PF03807">
    <property type="entry name" value="F420_oxidored"/>
    <property type="match status" value="1"/>
</dbReference>
<keyword evidence="2" id="KW-0560">Oxidoreductase</keyword>
<keyword evidence="2 3" id="KW-0521">NADP</keyword>
<keyword evidence="2" id="KW-0963">Cytoplasm</keyword>
<dbReference type="PIRSF" id="PIRSF000193">
    <property type="entry name" value="Pyrrol-5-carb_rd"/>
    <property type="match status" value="1"/>
</dbReference>
<dbReference type="UniPathway" id="UPA00098">
    <property type="reaction ID" value="UER00361"/>
</dbReference>
<organism evidence="6 7">
    <name type="scientific">Polycladomyces abyssicola</name>
    <dbReference type="NCBI Taxonomy" id="1125966"/>
    <lineage>
        <taxon>Bacteria</taxon>
        <taxon>Bacillati</taxon>
        <taxon>Bacillota</taxon>
        <taxon>Bacilli</taxon>
        <taxon>Bacillales</taxon>
        <taxon>Thermoactinomycetaceae</taxon>
        <taxon>Polycladomyces</taxon>
    </lineage>
</organism>
<feature type="domain" description="Pyrroline-5-carboxylate reductase catalytic N-terminal" evidence="4">
    <location>
        <begin position="2"/>
        <end position="97"/>
    </location>
</feature>
<dbReference type="InterPro" id="IPR028939">
    <property type="entry name" value="P5C_Rdtase_cat_N"/>
</dbReference>
<comment type="catalytic activity">
    <reaction evidence="2">
        <text>L-proline + NAD(+) = (S)-1-pyrroline-5-carboxylate + NADH + 2 H(+)</text>
        <dbReference type="Rhea" id="RHEA:14105"/>
        <dbReference type="ChEBI" id="CHEBI:15378"/>
        <dbReference type="ChEBI" id="CHEBI:17388"/>
        <dbReference type="ChEBI" id="CHEBI:57540"/>
        <dbReference type="ChEBI" id="CHEBI:57945"/>
        <dbReference type="ChEBI" id="CHEBI:60039"/>
        <dbReference type="EC" id="1.5.1.2"/>
    </reaction>
</comment>
<dbReference type="SUPFAM" id="SSF51735">
    <property type="entry name" value="NAD(P)-binding Rossmann-fold domains"/>
    <property type="match status" value="1"/>
</dbReference>
<sequence>MKFGFIGTGSMGSNLVLAFVHSYAMQPDRIIVSNRTRDKAERLALDCPGIHVSDHNRDTAKKADCIFLCVKPGDFRQVLDEIQDVVRPNQYVISITSPVMIRDLEEHLDAKIAKVIPSICHAALSGNALLIPGTRFSDEDTQWLYQLFSCISKPLYVDEAHTRAASDLASCGPAFLANILEQWIQAAVKETGLPVETATSLVEQMIVGTGKLLTENGFTLQSLQDRVAVPGGITREGLHLLDEAFIPCFTRLFQMTHMKFSEDLRNVQQSFQRAEKNL</sequence>
<dbReference type="InterPro" id="IPR029036">
    <property type="entry name" value="P5CR_dimer"/>
</dbReference>
<dbReference type="PANTHER" id="PTHR11645">
    <property type="entry name" value="PYRROLINE-5-CARBOXYLATE REDUCTASE"/>
    <property type="match status" value="1"/>
</dbReference>
<dbReference type="GO" id="GO:0004735">
    <property type="term" value="F:pyrroline-5-carboxylate reductase activity"/>
    <property type="evidence" value="ECO:0007669"/>
    <property type="project" value="UniProtKB-UniRule"/>
</dbReference>
<dbReference type="GO" id="GO:0005737">
    <property type="term" value="C:cytoplasm"/>
    <property type="evidence" value="ECO:0007669"/>
    <property type="project" value="UniProtKB-SubCell"/>
</dbReference>
<dbReference type="InterPro" id="IPR036291">
    <property type="entry name" value="NAD(P)-bd_dom_sf"/>
</dbReference>
<reference evidence="6" key="2">
    <citation type="journal article" date="2021" name="Microbiol. Resour. Announc.">
        <title>Complete Genome Sequence of Polycladomyces abyssicola JIR-001T, Isolated from Hemipelagic Sediment in Deep Seawater.</title>
        <authorList>
            <person name="Tsubouchi T."/>
            <person name="Kaneko Y."/>
        </authorList>
    </citation>
    <scope>NUCLEOTIDE SEQUENCE</scope>
    <source>
        <strain evidence="6">JIR-001</strain>
    </source>
</reference>
<comment type="subcellular location">
    <subcellularLocation>
        <location evidence="2">Cytoplasm</location>
    </subcellularLocation>
</comment>
<gene>
    <name evidence="6" type="primary">proC_1</name>
    <name evidence="2" type="synonym">proC</name>
    <name evidence="6" type="ORF">JIR001_22500</name>
</gene>
<dbReference type="EC" id="1.5.1.2" evidence="2"/>
<comment type="similarity">
    <text evidence="1 2">Belongs to the pyrroline-5-carboxylate reductase family.</text>
</comment>
<evidence type="ECO:0000256" key="2">
    <source>
        <dbReference type="HAMAP-Rule" id="MF_01925"/>
    </source>
</evidence>
<dbReference type="AlphaFoldDB" id="A0A8D5UFL8"/>
<comment type="pathway">
    <text evidence="2">Amino-acid biosynthesis; L-proline biosynthesis; L-proline from L-glutamate 5-semialdehyde: step 1/1.</text>
</comment>
<dbReference type="SUPFAM" id="SSF48179">
    <property type="entry name" value="6-phosphogluconate dehydrogenase C-terminal domain-like"/>
    <property type="match status" value="1"/>
</dbReference>
<proteinExistence type="inferred from homology"/>
<dbReference type="Gene3D" id="1.10.3730.10">
    <property type="entry name" value="ProC C-terminal domain-like"/>
    <property type="match status" value="1"/>
</dbReference>
<dbReference type="Proteomes" id="UP000677436">
    <property type="component" value="Chromosome"/>
</dbReference>
<dbReference type="GO" id="GO:0055129">
    <property type="term" value="P:L-proline biosynthetic process"/>
    <property type="evidence" value="ECO:0007669"/>
    <property type="project" value="UniProtKB-UniRule"/>
</dbReference>
<dbReference type="InterPro" id="IPR053790">
    <property type="entry name" value="P5CR-like_CS"/>
</dbReference>
<evidence type="ECO:0000256" key="3">
    <source>
        <dbReference type="PIRSR" id="PIRSR000193-1"/>
    </source>
</evidence>
<keyword evidence="2" id="KW-0028">Amino-acid biosynthesis</keyword>
<dbReference type="PROSITE" id="PS00521">
    <property type="entry name" value="P5CR"/>
    <property type="match status" value="1"/>
</dbReference>
<comment type="function">
    <text evidence="2">Catalyzes the reduction of 1-pyrroline-5-carboxylate (PCA) to L-proline.</text>
</comment>
<reference evidence="6" key="1">
    <citation type="journal article" date="2013" name="Int. J. Syst. Evol. Microbiol.">
        <title>Polycladomyces abyssicola gen. nov., sp. nov., a thermophilic filamentous bacterium isolated from hemipelagic sediment.</title>
        <authorList>
            <person name="Tsubouchi T."/>
            <person name="Shimane Y."/>
            <person name="Mori K."/>
            <person name="Usui K."/>
            <person name="Hiraki T."/>
            <person name="Tame A."/>
            <person name="Uematsu K."/>
            <person name="Maruyama T."/>
            <person name="Hatada Y."/>
        </authorList>
    </citation>
    <scope>NUCLEOTIDE SEQUENCE</scope>
    <source>
        <strain evidence="6">JIR-001</strain>
    </source>
</reference>
<evidence type="ECO:0000313" key="7">
    <source>
        <dbReference type="Proteomes" id="UP000677436"/>
    </source>
</evidence>
<dbReference type="KEGG" id="pabs:JIR001_22500"/>
<evidence type="ECO:0000259" key="4">
    <source>
        <dbReference type="Pfam" id="PF03807"/>
    </source>
</evidence>
<feature type="binding site" evidence="3">
    <location>
        <begin position="6"/>
        <end position="11"/>
    </location>
    <ligand>
        <name>NADP(+)</name>
        <dbReference type="ChEBI" id="CHEBI:58349"/>
    </ligand>
</feature>
<comment type="catalytic activity">
    <reaction evidence="2">
        <text>L-proline + NADP(+) = (S)-1-pyrroline-5-carboxylate + NADPH + 2 H(+)</text>
        <dbReference type="Rhea" id="RHEA:14109"/>
        <dbReference type="ChEBI" id="CHEBI:15378"/>
        <dbReference type="ChEBI" id="CHEBI:17388"/>
        <dbReference type="ChEBI" id="CHEBI:57783"/>
        <dbReference type="ChEBI" id="CHEBI:58349"/>
        <dbReference type="ChEBI" id="CHEBI:60039"/>
        <dbReference type="EC" id="1.5.1.2"/>
    </reaction>
</comment>
<dbReference type="Pfam" id="PF14748">
    <property type="entry name" value="P5CR_dimer"/>
    <property type="match status" value="1"/>
</dbReference>
<dbReference type="NCBIfam" id="NF005814">
    <property type="entry name" value="PRK07680.1"/>
    <property type="match status" value="1"/>
</dbReference>
<dbReference type="InterPro" id="IPR000304">
    <property type="entry name" value="Pyrroline-COOH_reductase"/>
</dbReference>
<keyword evidence="2" id="KW-0641">Proline biosynthesis</keyword>
<dbReference type="Gene3D" id="3.40.50.720">
    <property type="entry name" value="NAD(P)-binding Rossmann-like Domain"/>
    <property type="match status" value="1"/>
</dbReference>
<evidence type="ECO:0000256" key="1">
    <source>
        <dbReference type="ARBA" id="ARBA00005525"/>
    </source>
</evidence>
<evidence type="ECO:0000259" key="5">
    <source>
        <dbReference type="Pfam" id="PF14748"/>
    </source>
</evidence>
<protein>
    <recommendedName>
        <fullName evidence="2">Pyrroline-5-carboxylate reductase</fullName>
        <shortName evidence="2">P5C reductase</shortName>
        <shortName evidence="2">P5CR</shortName>
        <ecNumber evidence="2">1.5.1.2</ecNumber>
    </recommendedName>
    <alternativeName>
        <fullName evidence="2">PCA reductase</fullName>
    </alternativeName>
</protein>
<evidence type="ECO:0000313" key="6">
    <source>
        <dbReference type="EMBL" id="BCU82467.1"/>
    </source>
</evidence>
<dbReference type="EMBL" id="AP024601">
    <property type="protein sequence ID" value="BCU82467.1"/>
    <property type="molecule type" value="Genomic_DNA"/>
</dbReference>
<accession>A0A8D5UFL8</accession>
<name>A0A8D5UFL8_9BACL</name>
<feature type="domain" description="Pyrroline-5-carboxylate reductase dimerisation" evidence="5">
    <location>
        <begin position="159"/>
        <end position="246"/>
    </location>
</feature>
<dbReference type="HAMAP" id="MF_01925">
    <property type="entry name" value="P5C_reductase"/>
    <property type="match status" value="1"/>
</dbReference>
<dbReference type="RefSeq" id="WP_212772800.1">
    <property type="nucleotide sequence ID" value="NZ_AP024601.1"/>
</dbReference>
<dbReference type="PANTHER" id="PTHR11645:SF51">
    <property type="entry name" value="COME OPERON PROTEIN 4"/>
    <property type="match status" value="1"/>
</dbReference>
<dbReference type="InterPro" id="IPR008927">
    <property type="entry name" value="6-PGluconate_DH-like_C_sf"/>
</dbReference>